<organism evidence="2 3">
    <name type="scientific">Glycine soja</name>
    <name type="common">Wild soybean</name>
    <dbReference type="NCBI Taxonomy" id="3848"/>
    <lineage>
        <taxon>Eukaryota</taxon>
        <taxon>Viridiplantae</taxon>
        <taxon>Streptophyta</taxon>
        <taxon>Embryophyta</taxon>
        <taxon>Tracheophyta</taxon>
        <taxon>Spermatophyta</taxon>
        <taxon>Magnoliopsida</taxon>
        <taxon>eudicotyledons</taxon>
        <taxon>Gunneridae</taxon>
        <taxon>Pentapetalae</taxon>
        <taxon>rosids</taxon>
        <taxon>fabids</taxon>
        <taxon>Fabales</taxon>
        <taxon>Fabaceae</taxon>
        <taxon>Papilionoideae</taxon>
        <taxon>50 kb inversion clade</taxon>
        <taxon>NPAAA clade</taxon>
        <taxon>indigoferoid/millettioid clade</taxon>
        <taxon>Phaseoleae</taxon>
        <taxon>Glycine</taxon>
        <taxon>Glycine subgen. Soja</taxon>
    </lineage>
</organism>
<gene>
    <name evidence="2" type="ORF">D0Y65_044769</name>
</gene>
<keyword evidence="3" id="KW-1185">Reference proteome</keyword>
<evidence type="ECO:0000259" key="1">
    <source>
        <dbReference type="Pfam" id="PF14510"/>
    </source>
</evidence>
<dbReference type="PANTHER" id="PTHR48040:SF18">
    <property type="entry name" value="PLEIOTROPIC DRUG RESISTANCE PROTEIN 3-LIKE ISOFORM X1"/>
    <property type="match status" value="1"/>
</dbReference>
<comment type="caution">
    <text evidence="2">The sequence shown here is derived from an EMBL/GenBank/DDBJ whole genome shotgun (WGS) entry which is preliminary data.</text>
</comment>
<sequence length="195" mass="22823">MPLVSREFQASILCNKKLITTPEKRYNGLKFRGYPPLRELLQLCLMFMMAWKQVVDVRKLGAQERHTFIEKLIKHIENDNLRLLQKFRKRIDKVGINLPTVELRYQNLSVEAECKIVQGKPIPTLWNTLKEWIFDTTKLSVLKSQNSKISIIKNDNGIIKPGRMTLLLGPPASGQPFFFRTQIKFITYRYMTNVL</sequence>
<protein>
    <submittedName>
        <fullName evidence="2">Pleiotropic drug resistance protein 3 isoform A</fullName>
    </submittedName>
</protein>
<dbReference type="PANTHER" id="PTHR48040">
    <property type="entry name" value="PLEIOTROPIC DRUG RESISTANCE PROTEIN 1-LIKE ISOFORM X1"/>
    <property type="match status" value="1"/>
</dbReference>
<dbReference type="InterPro" id="IPR029481">
    <property type="entry name" value="ABC_trans_N"/>
</dbReference>
<dbReference type="Gramene" id="XM_028355368.1">
    <property type="protein sequence ID" value="XP_028211169.1"/>
    <property type="gene ID" value="LOC114393890"/>
</dbReference>
<dbReference type="AlphaFoldDB" id="A0A445G1K8"/>
<evidence type="ECO:0000313" key="2">
    <source>
        <dbReference type="EMBL" id="RZB54997.1"/>
    </source>
</evidence>
<proteinExistence type="predicted"/>
<feature type="domain" description="Pleiotropic ABC efflux transporter N-terminal" evidence="1">
    <location>
        <begin position="78"/>
        <end position="127"/>
    </location>
</feature>
<reference evidence="2 3" key="1">
    <citation type="submission" date="2018-09" db="EMBL/GenBank/DDBJ databases">
        <title>A high-quality reference genome of wild soybean provides a powerful tool to mine soybean genomes.</title>
        <authorList>
            <person name="Xie M."/>
            <person name="Chung C.Y.L."/>
            <person name="Li M.-W."/>
            <person name="Wong F.-L."/>
            <person name="Chan T.-F."/>
            <person name="Lam H.-M."/>
        </authorList>
    </citation>
    <scope>NUCLEOTIDE SEQUENCE [LARGE SCALE GENOMIC DNA]</scope>
    <source>
        <strain evidence="3">cv. W05</strain>
        <tissue evidence="2">Hypocotyl of etiolated seedlings</tissue>
    </source>
</reference>
<accession>A0A445G1K8</accession>
<evidence type="ECO:0000313" key="3">
    <source>
        <dbReference type="Proteomes" id="UP000289340"/>
    </source>
</evidence>
<dbReference type="EMBL" id="QZWG01000017">
    <property type="protein sequence ID" value="RZB54997.1"/>
    <property type="molecule type" value="Genomic_DNA"/>
</dbReference>
<name>A0A445G1K8_GLYSO</name>
<dbReference type="Pfam" id="PF14510">
    <property type="entry name" value="ABC_trans_N"/>
    <property type="match status" value="1"/>
</dbReference>
<dbReference type="Proteomes" id="UP000289340">
    <property type="component" value="Chromosome 17"/>
</dbReference>